<keyword evidence="3 5" id="KW-1133">Transmembrane helix</keyword>
<evidence type="ECO:0000256" key="5">
    <source>
        <dbReference type="RuleBase" id="RU367022"/>
    </source>
</evidence>
<dbReference type="Pfam" id="PF04145">
    <property type="entry name" value="Ctr"/>
    <property type="match status" value="1"/>
</dbReference>
<feature type="compositionally biased region" description="Polar residues" evidence="6">
    <location>
        <begin position="169"/>
        <end position="187"/>
    </location>
</feature>
<keyword evidence="5" id="KW-0406">Ion transport</keyword>
<evidence type="ECO:0000256" key="2">
    <source>
        <dbReference type="ARBA" id="ARBA00022692"/>
    </source>
</evidence>
<gene>
    <name evidence="7" type="ORF">HERILL_LOCUS9614</name>
</gene>
<dbReference type="GO" id="GO:0005375">
    <property type="term" value="F:copper ion transmembrane transporter activity"/>
    <property type="evidence" value="ECO:0007669"/>
    <property type="project" value="UniProtKB-UniRule"/>
</dbReference>
<evidence type="ECO:0000256" key="4">
    <source>
        <dbReference type="ARBA" id="ARBA00023136"/>
    </source>
</evidence>
<comment type="subcellular location">
    <subcellularLocation>
        <location evidence="1 5">Membrane</location>
        <topology evidence="1 5">Multi-pass membrane protein</topology>
    </subcellularLocation>
</comment>
<reference evidence="7 8" key="1">
    <citation type="submission" date="2020-11" db="EMBL/GenBank/DDBJ databases">
        <authorList>
            <person name="Wallbank WR R."/>
            <person name="Pardo Diaz C."/>
            <person name="Kozak K."/>
            <person name="Martin S."/>
            <person name="Jiggins C."/>
            <person name="Moest M."/>
            <person name="Warren A I."/>
            <person name="Generalovic N T."/>
            <person name="Byers J.R.P. K."/>
            <person name="Montejo-Kovacevich G."/>
            <person name="Yen C E."/>
        </authorList>
    </citation>
    <scope>NUCLEOTIDE SEQUENCE [LARGE SCALE GENOMIC DNA]</scope>
</reference>
<feature type="transmembrane region" description="Helical" evidence="5">
    <location>
        <begin position="28"/>
        <end position="47"/>
    </location>
</feature>
<keyword evidence="2 5" id="KW-0812">Transmembrane</keyword>
<keyword evidence="5" id="KW-0813">Transport</keyword>
<dbReference type="Proteomes" id="UP000594454">
    <property type="component" value="Chromosome 4"/>
</dbReference>
<proteinExistence type="inferred from homology"/>
<keyword evidence="4 5" id="KW-0472">Membrane</keyword>
<dbReference type="PANTHER" id="PTHR12483">
    <property type="entry name" value="SOLUTE CARRIER FAMILY 31 COPPER TRANSPORTERS"/>
    <property type="match status" value="1"/>
</dbReference>
<evidence type="ECO:0000256" key="6">
    <source>
        <dbReference type="SAM" id="MobiDB-lite"/>
    </source>
</evidence>
<feature type="transmembrane region" description="Helical" evidence="5">
    <location>
        <begin position="98"/>
        <end position="119"/>
    </location>
</feature>
<dbReference type="InParanoid" id="A0A7R8UTP2"/>
<comment type="similarity">
    <text evidence="5">Belongs to the copper transporter (Ctr) (TC 1.A.56) family. SLC31A subfamily.</text>
</comment>
<evidence type="ECO:0000256" key="3">
    <source>
        <dbReference type="ARBA" id="ARBA00022989"/>
    </source>
</evidence>
<accession>A0A7R8UTP2</accession>
<evidence type="ECO:0000256" key="1">
    <source>
        <dbReference type="ARBA" id="ARBA00004141"/>
    </source>
</evidence>
<dbReference type="OMA" id="LGYILMM"/>
<keyword evidence="5" id="KW-0186">Copper</keyword>
<feature type="region of interest" description="Disordered" evidence="6">
    <location>
        <begin position="166"/>
        <end position="195"/>
    </location>
</feature>
<keyword evidence="5" id="KW-0187">Copper transport</keyword>
<dbReference type="GO" id="GO:0005886">
    <property type="term" value="C:plasma membrane"/>
    <property type="evidence" value="ECO:0007669"/>
    <property type="project" value="TreeGrafter"/>
</dbReference>
<feature type="transmembrane region" description="Helical" evidence="5">
    <location>
        <begin position="125"/>
        <end position="146"/>
    </location>
</feature>
<organism evidence="7 8">
    <name type="scientific">Hermetia illucens</name>
    <name type="common">Black soldier fly</name>
    <dbReference type="NCBI Taxonomy" id="343691"/>
    <lineage>
        <taxon>Eukaryota</taxon>
        <taxon>Metazoa</taxon>
        <taxon>Ecdysozoa</taxon>
        <taxon>Arthropoda</taxon>
        <taxon>Hexapoda</taxon>
        <taxon>Insecta</taxon>
        <taxon>Pterygota</taxon>
        <taxon>Neoptera</taxon>
        <taxon>Endopterygota</taxon>
        <taxon>Diptera</taxon>
        <taxon>Brachycera</taxon>
        <taxon>Stratiomyomorpha</taxon>
        <taxon>Stratiomyidae</taxon>
        <taxon>Hermetiinae</taxon>
        <taxon>Hermetia</taxon>
    </lineage>
</organism>
<dbReference type="InterPro" id="IPR007274">
    <property type="entry name" value="Cop_transporter"/>
</dbReference>
<evidence type="ECO:0000313" key="7">
    <source>
        <dbReference type="EMBL" id="CAD7086874.1"/>
    </source>
</evidence>
<protein>
    <recommendedName>
        <fullName evidence="5">Copper transport protein</fullName>
    </recommendedName>
</protein>
<name>A0A7R8UTP2_HERIL</name>
<sequence>MHHHLSAFHWDTDVGVYLFPGLKVNGSTALFLLSLVLILLSIAYEAIKVLQTRARARAARERIRTPSCAPSETANLITADSRRGGHHRIPFSKKFRKLFLQALVFMFHTTLGYIIMLSVMVYNGYVFLVVVLAMGLGYFLFGHISMRINMENMRARTTNVICSTACPEQPSTSSSKHTRTGYTNEIASDSSSDNNSCDNQSCSVDVPSECHSNTNIVDSCRL</sequence>
<dbReference type="PANTHER" id="PTHR12483:SF27">
    <property type="entry name" value="COPPER TRANSPORT PROTEIN CTR1"/>
    <property type="match status" value="1"/>
</dbReference>
<keyword evidence="8" id="KW-1185">Reference proteome</keyword>
<dbReference type="OrthoDB" id="73901at2759"/>
<dbReference type="AlphaFoldDB" id="A0A7R8UTP2"/>
<evidence type="ECO:0000313" key="8">
    <source>
        <dbReference type="Proteomes" id="UP000594454"/>
    </source>
</evidence>
<dbReference type="EMBL" id="LR899012">
    <property type="protein sequence ID" value="CAD7086874.1"/>
    <property type="molecule type" value="Genomic_DNA"/>
</dbReference>